<feature type="compositionally biased region" description="Low complexity" evidence="1">
    <location>
        <begin position="165"/>
        <end position="178"/>
    </location>
</feature>
<dbReference type="Proteomes" id="UP000826462">
    <property type="component" value="Chromosome 2"/>
</dbReference>
<feature type="region of interest" description="Disordered" evidence="1">
    <location>
        <begin position="158"/>
        <end position="178"/>
    </location>
</feature>
<name>A0ABX8UQT7_9BURK</name>
<dbReference type="RefSeq" id="WP_219800791.1">
    <property type="nucleotide sequence ID" value="NZ_CP080096.1"/>
</dbReference>
<evidence type="ECO:0000313" key="3">
    <source>
        <dbReference type="Proteomes" id="UP000826462"/>
    </source>
</evidence>
<reference evidence="2 3" key="1">
    <citation type="submission" date="2021-07" db="EMBL/GenBank/DDBJ databases">
        <title>Paraburkholderia edwinii protects Aspergillus sp. from phenazines by acting as a toxin sponge.</title>
        <authorList>
            <person name="Dahlstrom K.M."/>
            <person name="Newman D.K."/>
        </authorList>
    </citation>
    <scope>NUCLEOTIDE SEQUENCE [LARGE SCALE GENOMIC DNA]</scope>
    <source>
        <strain evidence="2 3">Pe01</strain>
    </source>
</reference>
<organism evidence="2 3">
    <name type="scientific">Paraburkholderia edwinii</name>
    <dbReference type="NCBI Taxonomy" id="2861782"/>
    <lineage>
        <taxon>Bacteria</taxon>
        <taxon>Pseudomonadati</taxon>
        <taxon>Pseudomonadota</taxon>
        <taxon>Betaproteobacteria</taxon>
        <taxon>Burkholderiales</taxon>
        <taxon>Burkholderiaceae</taxon>
        <taxon>Paraburkholderia</taxon>
    </lineage>
</organism>
<evidence type="ECO:0000256" key="1">
    <source>
        <dbReference type="SAM" id="MobiDB-lite"/>
    </source>
</evidence>
<gene>
    <name evidence="2" type="ORF">KZJ38_30505</name>
</gene>
<protein>
    <submittedName>
        <fullName evidence="2">Uncharacterized protein</fullName>
    </submittedName>
</protein>
<evidence type="ECO:0000313" key="2">
    <source>
        <dbReference type="EMBL" id="QYD71361.1"/>
    </source>
</evidence>
<dbReference type="EMBL" id="CP080096">
    <property type="protein sequence ID" value="QYD71361.1"/>
    <property type="molecule type" value="Genomic_DNA"/>
</dbReference>
<accession>A0ABX8UQT7</accession>
<keyword evidence="3" id="KW-1185">Reference proteome</keyword>
<proteinExistence type="predicted"/>
<sequence>MTTPSSRPFSAPTSPVQSPSAEENPFTAHTTFLTETEDRAPTAYYVAPDGTNQRARQQHDAGARVTDPEMRTHAFVSELQWADQLTTVVKDVSAEFGLARDDALRLQILDGLASPRLRAGYSHVEASRRKTHLSLGSVCFPTPGSLLANFDAVAENTRARSTGEPGAPAPITTSTTGTLTPAAHAFNQTASAEQRDFASAVLRSRPQDAEDA</sequence>
<feature type="region of interest" description="Disordered" evidence="1">
    <location>
        <begin position="1"/>
        <end position="26"/>
    </location>
</feature>